<evidence type="ECO:0000313" key="2">
    <source>
        <dbReference type="EMBL" id="MXV50374.1"/>
    </source>
</evidence>
<comment type="caution">
    <text evidence="2">The sequence shown here is derived from an EMBL/GenBank/DDBJ whole genome shotgun (WGS) entry which is preliminary data.</text>
</comment>
<sequence length="232" mass="25861">MQRFNGYDRSNVDFIAGWKDVSYSNGSTCVVIWLRGGGTTYFFHSNYPVDPVVYDGVQNSLPFVESSGSNYTYKTAVDSYVNSYGATIATNTYFNGSSNYFAGSVGVGTLSPDARLAVRGTVHASEVKVDLNVPVPDYVFEPGYKLMSLDEIKSFVKQNHHLPDIPSAKQIAKEGLNLGDMNTRLLKKIEELTRYLIEQENARVQQETELKNTISSLKNRLDVLEKGSEVKR</sequence>
<dbReference type="EMBL" id="WVHT01000002">
    <property type="protein sequence ID" value="MXV50374.1"/>
    <property type="molecule type" value="Genomic_DNA"/>
</dbReference>
<evidence type="ECO:0000256" key="1">
    <source>
        <dbReference type="SAM" id="Coils"/>
    </source>
</evidence>
<keyword evidence="1" id="KW-0175">Coiled coil</keyword>
<accession>A0A7K1Y729</accession>
<proteinExistence type="predicted"/>
<feature type="coiled-coil region" evidence="1">
    <location>
        <begin position="189"/>
        <end position="227"/>
    </location>
</feature>
<protein>
    <submittedName>
        <fullName evidence="2">Uncharacterized protein</fullName>
    </submittedName>
</protein>
<gene>
    <name evidence="2" type="ORF">GS399_05265</name>
</gene>
<organism evidence="2 3">
    <name type="scientific">Hufsiella arboris</name>
    <dbReference type="NCBI Taxonomy" id="2695275"/>
    <lineage>
        <taxon>Bacteria</taxon>
        <taxon>Pseudomonadati</taxon>
        <taxon>Bacteroidota</taxon>
        <taxon>Sphingobacteriia</taxon>
        <taxon>Sphingobacteriales</taxon>
        <taxon>Sphingobacteriaceae</taxon>
        <taxon>Hufsiella</taxon>
    </lineage>
</organism>
<reference evidence="2 3" key="1">
    <citation type="submission" date="2019-11" db="EMBL/GenBank/DDBJ databases">
        <title>Pedobacter sp. HMF7647 Genome sequencing and assembly.</title>
        <authorList>
            <person name="Kang H."/>
            <person name="Kim H."/>
            <person name="Joh K."/>
        </authorList>
    </citation>
    <scope>NUCLEOTIDE SEQUENCE [LARGE SCALE GENOMIC DNA]</scope>
    <source>
        <strain evidence="2 3">HMF7647</strain>
    </source>
</reference>
<dbReference type="RefSeq" id="WP_160843551.1">
    <property type="nucleotide sequence ID" value="NZ_WVHT01000002.1"/>
</dbReference>
<evidence type="ECO:0000313" key="3">
    <source>
        <dbReference type="Proteomes" id="UP000466586"/>
    </source>
</evidence>
<name>A0A7K1Y729_9SPHI</name>
<keyword evidence="3" id="KW-1185">Reference proteome</keyword>
<dbReference type="AlphaFoldDB" id="A0A7K1Y729"/>
<dbReference type="Proteomes" id="UP000466586">
    <property type="component" value="Unassembled WGS sequence"/>
</dbReference>